<dbReference type="PANTHER" id="PTHR11680:SF35">
    <property type="entry name" value="SERINE HYDROXYMETHYLTRANSFERASE 1"/>
    <property type="match status" value="1"/>
</dbReference>
<dbReference type="GO" id="GO:0008168">
    <property type="term" value="F:methyltransferase activity"/>
    <property type="evidence" value="ECO:0007669"/>
    <property type="project" value="UniProtKB-KW"/>
</dbReference>
<keyword evidence="3 8" id="KW-0963">Cytoplasm</keyword>
<comment type="catalytic activity">
    <reaction evidence="8">
        <text>(6R)-5,10-methylene-5,6,7,8-tetrahydrofolate + glycine + H2O = (6S)-5,6,7,8-tetrahydrofolate + L-serine</text>
        <dbReference type="Rhea" id="RHEA:15481"/>
        <dbReference type="ChEBI" id="CHEBI:15377"/>
        <dbReference type="ChEBI" id="CHEBI:15636"/>
        <dbReference type="ChEBI" id="CHEBI:33384"/>
        <dbReference type="ChEBI" id="CHEBI:57305"/>
        <dbReference type="ChEBI" id="CHEBI:57453"/>
        <dbReference type="EC" id="2.1.2.1"/>
    </reaction>
</comment>
<dbReference type="InterPro" id="IPR015424">
    <property type="entry name" value="PyrdxlP-dep_Trfase"/>
</dbReference>
<dbReference type="GO" id="GO:0032259">
    <property type="term" value="P:methylation"/>
    <property type="evidence" value="ECO:0007669"/>
    <property type="project" value="UniProtKB-KW"/>
</dbReference>
<evidence type="ECO:0000256" key="7">
    <source>
        <dbReference type="ARBA" id="ARBA00022898"/>
    </source>
</evidence>
<feature type="binding site" evidence="8">
    <location>
        <begin position="179"/>
        <end position="181"/>
    </location>
    <ligand>
        <name>(6S)-5,6,7,8-tetrahydrofolate</name>
        <dbReference type="ChEBI" id="CHEBI:57453"/>
    </ligand>
</feature>
<name>A0A090CYJ4_9BACT</name>
<evidence type="ECO:0000313" key="12">
    <source>
        <dbReference type="Proteomes" id="UP000031552"/>
    </source>
</evidence>
<dbReference type="Gene3D" id="3.90.1150.10">
    <property type="entry name" value="Aspartate Aminotransferase, domain 1"/>
    <property type="match status" value="1"/>
</dbReference>
<comment type="caution">
    <text evidence="11">The sequence shown here is derived from an EMBL/GenBank/DDBJ whole genome shotgun (WGS) entry which is preliminary data.</text>
</comment>
<feature type="binding site" evidence="8">
    <location>
        <position position="302"/>
    </location>
    <ligand>
        <name>(6S)-5,6,7,8-tetrahydrofolate</name>
        <dbReference type="ChEBI" id="CHEBI:57453"/>
    </ligand>
</feature>
<dbReference type="EC" id="2.1.2.1" evidence="8"/>
<dbReference type="Gene3D" id="3.40.640.10">
    <property type="entry name" value="Type I PLP-dependent aspartate aminotransferase-like (Major domain)"/>
    <property type="match status" value="1"/>
</dbReference>
<dbReference type="InterPro" id="IPR019798">
    <property type="entry name" value="Ser_HO-MeTrfase_PLP_BS"/>
</dbReference>
<evidence type="ECO:0000256" key="4">
    <source>
        <dbReference type="ARBA" id="ARBA00022563"/>
    </source>
</evidence>
<feature type="binding site" evidence="8">
    <location>
        <position position="175"/>
    </location>
    <ligand>
        <name>(6S)-5,6,7,8-tetrahydrofolate</name>
        <dbReference type="ChEBI" id="CHEBI:57453"/>
    </ligand>
</feature>
<dbReference type="InterPro" id="IPR001085">
    <property type="entry name" value="Ser_HO-MeTrfase"/>
</dbReference>
<dbReference type="PROSITE" id="PS00096">
    <property type="entry name" value="SHMT"/>
    <property type="match status" value="1"/>
</dbReference>
<evidence type="ECO:0000256" key="6">
    <source>
        <dbReference type="ARBA" id="ARBA00022679"/>
    </source>
</evidence>
<dbReference type="GO" id="GO:0035999">
    <property type="term" value="P:tetrahydrofolate interconversion"/>
    <property type="evidence" value="ECO:0007669"/>
    <property type="project" value="UniProtKB-UniRule"/>
</dbReference>
<dbReference type="STRING" id="1437425.CSEC_0668"/>
<reference evidence="11" key="2">
    <citation type="submission" date="2014-09" db="EMBL/GenBank/DDBJ databases">
        <title>Criblamydia sequanensis harbors a mega-plasmid encoding arsenite resistance.</title>
        <authorList>
            <person name="Bertelli C."/>
            <person name="Goesmann A."/>
            <person name="Greub G."/>
        </authorList>
    </citation>
    <scope>NUCLEOTIDE SEQUENCE [LARGE SCALE GENOMIC DNA]</scope>
    <source>
        <strain evidence="11">CRIB-18</strain>
    </source>
</reference>
<dbReference type="Proteomes" id="UP000031552">
    <property type="component" value="Unassembled WGS sequence"/>
</dbReference>
<reference evidence="11" key="1">
    <citation type="submission" date="2013-12" db="EMBL/GenBank/DDBJ databases">
        <authorList>
            <person name="Linke B."/>
        </authorList>
    </citation>
    <scope>NUCLEOTIDE SEQUENCE [LARGE SCALE GENOMIC DNA]</scope>
    <source>
        <strain evidence="11">CRIB-18</strain>
    </source>
</reference>
<evidence type="ECO:0000256" key="5">
    <source>
        <dbReference type="ARBA" id="ARBA00022605"/>
    </source>
</evidence>
<feature type="modified residue" description="N6-(pyridoxal phosphate)lysine" evidence="8 9">
    <location>
        <position position="287"/>
    </location>
</feature>
<keyword evidence="6 8" id="KW-0808">Transferase</keyword>
<organism evidence="11 12">
    <name type="scientific">Candidatus Criblamydia sequanensis CRIB-18</name>
    <dbReference type="NCBI Taxonomy" id="1437425"/>
    <lineage>
        <taxon>Bacteria</taxon>
        <taxon>Pseudomonadati</taxon>
        <taxon>Chlamydiota</taxon>
        <taxon>Chlamydiia</taxon>
        <taxon>Parachlamydiales</taxon>
        <taxon>Candidatus Criblamydiaceae</taxon>
        <taxon>Candidatus Criblamydia</taxon>
    </lineage>
</organism>
<sequence length="493" mass="54137">MSHYLKKYFEKTKESERSTAAIAYLASLDHIENSEPKVSQAIIQELKDQRSYLKLIASENYSSLAVQLAMGNLLTDKYAEGYPFHRFYAGCENVDTLESMAQEELKSLLGAKHAYVQPHSGADANLIAFWAVLTERVQNKEIQALGKATLDELTESEYETVRQVLNKQKVMGLALGAGGHLTHGYRHNISSKMMQSVSYGVDPKTGLIDYEALKAQVIKEKPLILLAGYSAYPRKINFAKMRAIADEVNAVLIVDMAHFSGLVAGKVFQGEFDPIPYAHIVTSTTHKTLRGPRGGIVLANDEFSEAVNKGCPLVMGGPLPHVIAAKAIAFKEANTQAFRNYASKVVENASLLASFLQELGLKVLTNGTENHLLIVDLTPLKINGRQAETLLRKAHLTVNRNSIPNDPNGPWYTSGIRVGTPALTTLGMGEKEMAEIAKIIASVLKSAEPDTQKDGQKSKAKAIVPENILESSQETVARLLKEYPLYPEITIDE</sequence>
<dbReference type="eggNOG" id="COG0112">
    <property type="taxonomic scope" value="Bacteria"/>
</dbReference>
<gene>
    <name evidence="8 11" type="primary">glyA</name>
    <name evidence="11" type="ORF">CSEC_0668</name>
</gene>
<evidence type="ECO:0000256" key="2">
    <source>
        <dbReference type="ARBA" id="ARBA00006376"/>
    </source>
</evidence>
<keyword evidence="12" id="KW-1185">Reference proteome</keyword>
<comment type="pathway">
    <text evidence="8">Amino-acid biosynthesis; glycine biosynthesis; glycine from L-serine: step 1/1.</text>
</comment>
<dbReference type="OrthoDB" id="9803846at2"/>
<dbReference type="InterPro" id="IPR015422">
    <property type="entry name" value="PyrdxlP-dep_Trfase_small"/>
</dbReference>
<dbReference type="HAMAP" id="MF_00051">
    <property type="entry name" value="SHMT"/>
    <property type="match status" value="1"/>
</dbReference>
<dbReference type="UniPathway" id="UPA00193"/>
<keyword evidence="5 8" id="KW-0028">Amino-acid biosynthesis</keyword>
<dbReference type="SUPFAM" id="SSF53383">
    <property type="entry name" value="PLP-dependent transferases"/>
    <property type="match status" value="1"/>
</dbReference>
<dbReference type="AlphaFoldDB" id="A0A090CYJ4"/>
<evidence type="ECO:0000256" key="1">
    <source>
        <dbReference type="ARBA" id="ARBA00001933"/>
    </source>
</evidence>
<feature type="site" description="Plays an important role in substrate specificity" evidence="8">
    <location>
        <position position="286"/>
    </location>
</feature>
<comment type="similarity">
    <text evidence="2 8">Belongs to the SHMT family.</text>
</comment>
<evidence type="ECO:0000313" key="11">
    <source>
        <dbReference type="EMBL" id="CDR33501.1"/>
    </source>
</evidence>
<evidence type="ECO:0000256" key="8">
    <source>
        <dbReference type="HAMAP-Rule" id="MF_00051"/>
    </source>
</evidence>
<accession>A0A090CYJ4</accession>
<keyword evidence="7 8" id="KW-0663">Pyridoxal phosphate</keyword>
<dbReference type="EMBL" id="CCEJ010000003">
    <property type="protein sequence ID" value="CDR33501.1"/>
    <property type="molecule type" value="Genomic_DNA"/>
</dbReference>
<comment type="function">
    <text evidence="8">Catalyzes the reversible interconversion of serine and glycine with tetrahydrofolate (THF) serving as the one-carbon carrier. This reaction serves as the major source of one-carbon groups required for the biosynthesis of purines, thymidylate, methionine, and other important biomolecules. Also exhibits THF-independent aldolase activity toward beta-hydroxyamino acids, producing glycine and aldehydes, via a retro-aldol mechanism.</text>
</comment>
<comment type="cofactor">
    <cofactor evidence="1 8 9">
        <name>pyridoxal 5'-phosphate</name>
        <dbReference type="ChEBI" id="CHEBI:597326"/>
    </cofactor>
</comment>
<dbReference type="InterPro" id="IPR039429">
    <property type="entry name" value="SHMT-like_dom"/>
</dbReference>
<dbReference type="GO" id="GO:0030170">
    <property type="term" value="F:pyridoxal phosphate binding"/>
    <property type="evidence" value="ECO:0007669"/>
    <property type="project" value="UniProtKB-UniRule"/>
</dbReference>
<evidence type="ECO:0000256" key="3">
    <source>
        <dbReference type="ARBA" id="ARBA00022490"/>
    </source>
</evidence>
<feature type="domain" description="Serine hydroxymethyltransferase-like" evidence="10">
    <location>
        <begin position="166"/>
        <end position="440"/>
    </location>
</feature>
<evidence type="ECO:0000259" key="10">
    <source>
        <dbReference type="Pfam" id="PF00464"/>
    </source>
</evidence>
<keyword evidence="4 8" id="KW-0554">One-carbon metabolism</keyword>
<dbReference type="GO" id="GO:0019264">
    <property type="term" value="P:glycine biosynthetic process from serine"/>
    <property type="evidence" value="ECO:0007669"/>
    <property type="project" value="UniProtKB-UniRule"/>
</dbReference>
<dbReference type="NCBIfam" id="NF000586">
    <property type="entry name" value="PRK00011.1"/>
    <property type="match status" value="1"/>
</dbReference>
<dbReference type="CDD" id="cd00378">
    <property type="entry name" value="SHMT"/>
    <property type="match status" value="1"/>
</dbReference>
<dbReference type="Pfam" id="PF00464">
    <property type="entry name" value="SHMT"/>
    <property type="match status" value="2"/>
</dbReference>
<dbReference type="UniPathway" id="UPA00288">
    <property type="reaction ID" value="UER01023"/>
</dbReference>
<dbReference type="NCBIfam" id="NF010094">
    <property type="entry name" value="PRK13580.1"/>
    <property type="match status" value="1"/>
</dbReference>
<dbReference type="InterPro" id="IPR015421">
    <property type="entry name" value="PyrdxlP-dep_Trfase_major"/>
</dbReference>
<dbReference type="FunFam" id="3.40.640.10:FF:000060">
    <property type="entry name" value="Serine hydroxymethyltransferase"/>
    <property type="match status" value="1"/>
</dbReference>
<proteinExistence type="inferred from homology"/>
<protein>
    <recommendedName>
        <fullName evidence="8">Serine hydroxymethyltransferase</fullName>
        <shortName evidence="8">SHMT</shortName>
        <shortName evidence="8">Serine methylase</shortName>
        <ecNumber evidence="8">2.1.2.1</ecNumber>
    </recommendedName>
</protein>
<dbReference type="GO" id="GO:0005829">
    <property type="term" value="C:cytosol"/>
    <property type="evidence" value="ECO:0007669"/>
    <property type="project" value="TreeGrafter"/>
</dbReference>
<dbReference type="PIRSF" id="PIRSF000412">
    <property type="entry name" value="SHMT"/>
    <property type="match status" value="1"/>
</dbReference>
<evidence type="ECO:0000256" key="9">
    <source>
        <dbReference type="PIRSR" id="PIRSR000412-50"/>
    </source>
</evidence>
<comment type="caution">
    <text evidence="8">Lacks conserved residue(s) required for the propagation of feature annotation.</text>
</comment>
<dbReference type="RefSeq" id="WP_041016982.1">
    <property type="nucleotide sequence ID" value="NZ_CCEJ010000003.1"/>
</dbReference>
<feature type="domain" description="Serine hydroxymethyltransferase-like" evidence="10">
    <location>
        <begin position="32"/>
        <end position="135"/>
    </location>
</feature>
<dbReference type="GO" id="GO:0004372">
    <property type="term" value="F:glycine hydroxymethyltransferase activity"/>
    <property type="evidence" value="ECO:0007669"/>
    <property type="project" value="UniProtKB-UniRule"/>
</dbReference>
<dbReference type="PANTHER" id="PTHR11680">
    <property type="entry name" value="SERINE HYDROXYMETHYLTRANSFERASE"/>
    <property type="match status" value="1"/>
</dbReference>
<comment type="subunit">
    <text evidence="8">Homodimer.</text>
</comment>
<comment type="pathway">
    <text evidence="8">One-carbon metabolism; tetrahydrofolate interconversion.</text>
</comment>
<dbReference type="InterPro" id="IPR049943">
    <property type="entry name" value="Ser_HO-MeTrfase-like"/>
</dbReference>
<comment type="subcellular location">
    <subcellularLocation>
        <location evidence="8">Cytoplasm</location>
    </subcellularLocation>
</comment>